<dbReference type="Proteomes" id="UP000299102">
    <property type="component" value="Unassembled WGS sequence"/>
</dbReference>
<accession>A0A4C1ZYY1</accession>
<dbReference type="GO" id="GO:0003725">
    <property type="term" value="F:double-stranded RNA binding"/>
    <property type="evidence" value="ECO:0007669"/>
    <property type="project" value="TreeGrafter"/>
</dbReference>
<evidence type="ECO:0000256" key="4">
    <source>
        <dbReference type="ARBA" id="ARBA00022729"/>
    </source>
</evidence>
<organism evidence="8 9">
    <name type="scientific">Eumeta variegata</name>
    <name type="common">Bagworm moth</name>
    <name type="synonym">Eumeta japonica</name>
    <dbReference type="NCBI Taxonomy" id="151549"/>
    <lineage>
        <taxon>Eukaryota</taxon>
        <taxon>Metazoa</taxon>
        <taxon>Ecdysozoa</taxon>
        <taxon>Arthropoda</taxon>
        <taxon>Hexapoda</taxon>
        <taxon>Insecta</taxon>
        <taxon>Pterygota</taxon>
        <taxon>Neoptera</taxon>
        <taxon>Endopterygota</taxon>
        <taxon>Lepidoptera</taxon>
        <taxon>Glossata</taxon>
        <taxon>Ditrysia</taxon>
        <taxon>Tineoidea</taxon>
        <taxon>Psychidae</taxon>
        <taxon>Oiketicinae</taxon>
        <taxon>Eumeta</taxon>
    </lineage>
</organism>
<evidence type="ECO:0000256" key="5">
    <source>
        <dbReference type="ARBA" id="ARBA00022989"/>
    </source>
</evidence>
<gene>
    <name evidence="8" type="primary">Sidt1</name>
    <name evidence="8" type="ORF">EVAR_69503_1</name>
</gene>
<dbReference type="GO" id="GO:0005886">
    <property type="term" value="C:plasma membrane"/>
    <property type="evidence" value="ECO:0007669"/>
    <property type="project" value="TreeGrafter"/>
</dbReference>
<dbReference type="EMBL" id="BGZK01002351">
    <property type="protein sequence ID" value="GBP93220.1"/>
    <property type="molecule type" value="Genomic_DNA"/>
</dbReference>
<dbReference type="GO" id="GO:0051033">
    <property type="term" value="F:RNA transmembrane transporter activity"/>
    <property type="evidence" value="ECO:0007669"/>
    <property type="project" value="TreeGrafter"/>
</dbReference>
<keyword evidence="7" id="KW-0325">Glycoprotein</keyword>
<dbReference type="GO" id="GO:0005764">
    <property type="term" value="C:lysosome"/>
    <property type="evidence" value="ECO:0007669"/>
    <property type="project" value="TreeGrafter"/>
</dbReference>
<reference evidence="8 9" key="1">
    <citation type="journal article" date="2019" name="Commun. Biol.">
        <title>The bagworm genome reveals a unique fibroin gene that provides high tensile strength.</title>
        <authorList>
            <person name="Kono N."/>
            <person name="Nakamura H."/>
            <person name="Ohtoshi R."/>
            <person name="Tomita M."/>
            <person name="Numata K."/>
            <person name="Arakawa K."/>
        </authorList>
    </citation>
    <scope>NUCLEOTIDE SEQUENCE [LARGE SCALE GENOMIC DNA]</scope>
</reference>
<evidence type="ECO:0000313" key="8">
    <source>
        <dbReference type="EMBL" id="GBP93220.1"/>
    </source>
</evidence>
<dbReference type="InterPro" id="IPR025958">
    <property type="entry name" value="SID1_TM_fam"/>
</dbReference>
<keyword evidence="3 8" id="KW-0812">Transmembrane</keyword>
<protein>
    <submittedName>
        <fullName evidence="8">SID1 transmembrane family member 1</fullName>
    </submittedName>
</protein>
<evidence type="ECO:0000256" key="6">
    <source>
        <dbReference type="ARBA" id="ARBA00023136"/>
    </source>
</evidence>
<comment type="similarity">
    <text evidence="2">Belongs to the SID1 family.</text>
</comment>
<comment type="subcellular location">
    <subcellularLocation>
        <location evidence="1">Membrane</location>
        <topology evidence="1">Multi-pass membrane protein</topology>
    </subcellularLocation>
</comment>
<keyword evidence="5" id="KW-1133">Transmembrane helix</keyword>
<dbReference type="PANTHER" id="PTHR12185:SF14">
    <property type="entry name" value="CHOLESTEROL UPTAKE PROTEIN 1"/>
    <property type="match status" value="1"/>
</dbReference>
<keyword evidence="4" id="KW-0732">Signal</keyword>
<evidence type="ECO:0000256" key="7">
    <source>
        <dbReference type="ARBA" id="ARBA00023180"/>
    </source>
</evidence>
<dbReference type="STRING" id="151549.A0A4C1ZYY1"/>
<evidence type="ECO:0000313" key="9">
    <source>
        <dbReference type="Proteomes" id="UP000299102"/>
    </source>
</evidence>
<dbReference type="PANTHER" id="PTHR12185">
    <property type="entry name" value="SID1 TRANSMEMBRANE FAMILY MEMEBER"/>
    <property type="match status" value="1"/>
</dbReference>
<keyword evidence="6" id="KW-0472">Membrane</keyword>
<name>A0A4C1ZYY1_EUMVA</name>
<comment type="caution">
    <text evidence="8">The sequence shown here is derived from an EMBL/GenBank/DDBJ whole genome shotgun (WGS) entry which is preliminary data.</text>
</comment>
<dbReference type="AlphaFoldDB" id="A0A4C1ZYY1"/>
<evidence type="ECO:0000256" key="2">
    <source>
        <dbReference type="ARBA" id="ARBA00006618"/>
    </source>
</evidence>
<evidence type="ECO:0000256" key="3">
    <source>
        <dbReference type="ARBA" id="ARBA00022692"/>
    </source>
</evidence>
<proteinExistence type="inferred from homology"/>
<dbReference type="OrthoDB" id="416618at2759"/>
<sequence length="272" mass="30841">MCGVSPKDRCRNSDIREWCGLKENVVTRVEKGMFTSLAIWEGYLYDVIYNVTVDANVDQILEFQESNDTLLEYPTRVHVLAPADVTEDHPLFVTATQQRGVSSWELPLVVRQSYRKPTMFREMARTLCPYGLIRRKQNPQENYTEGRPRIQLSTWSPQPLTTSIKLRRVAEFYLRAGPVTAGKAAPGTPSLYYYDFEAPPNASVAWNAEGGHPSSVLLYFESDDELCAIVSVQDLTVRSPECVDSDHRCTRVTAGGSRRLKPQPPPYVYENI</sequence>
<evidence type="ECO:0000256" key="1">
    <source>
        <dbReference type="ARBA" id="ARBA00004141"/>
    </source>
</evidence>
<keyword evidence="9" id="KW-1185">Reference proteome</keyword>